<reference evidence="7 8" key="1">
    <citation type="submission" date="2017-08" db="EMBL/GenBank/DDBJ databases">
        <title>Infants hospitalized years apart are colonized by the same room-sourced microbial strains.</title>
        <authorList>
            <person name="Brooks B."/>
            <person name="Olm M.R."/>
            <person name="Firek B.A."/>
            <person name="Baker R."/>
            <person name="Thomas B.C."/>
            <person name="Morowitz M.J."/>
            <person name="Banfield J.F."/>
        </authorList>
    </citation>
    <scope>NUCLEOTIDE SEQUENCE [LARGE SCALE GENOMIC DNA]</scope>
    <source>
        <strain evidence="7">S2_005_002_R2_34</strain>
    </source>
</reference>
<name>A0A2W5N3F9_RHOSU</name>
<evidence type="ECO:0000256" key="1">
    <source>
        <dbReference type="ARBA" id="ARBA00010641"/>
    </source>
</evidence>
<dbReference type="InterPro" id="IPR013249">
    <property type="entry name" value="RNA_pol_sigma70_r4_t2"/>
</dbReference>
<keyword evidence="3" id="KW-0731">Sigma factor</keyword>
<organism evidence="7 8">
    <name type="scientific">Rhodovulum sulfidophilum</name>
    <name type="common">Rhodobacter sulfidophilus</name>
    <dbReference type="NCBI Taxonomy" id="35806"/>
    <lineage>
        <taxon>Bacteria</taxon>
        <taxon>Pseudomonadati</taxon>
        <taxon>Pseudomonadota</taxon>
        <taxon>Alphaproteobacteria</taxon>
        <taxon>Rhodobacterales</taxon>
        <taxon>Paracoccaceae</taxon>
        <taxon>Rhodovulum</taxon>
    </lineage>
</organism>
<evidence type="ECO:0000256" key="2">
    <source>
        <dbReference type="ARBA" id="ARBA00023015"/>
    </source>
</evidence>
<comment type="similarity">
    <text evidence="1">Belongs to the sigma-70 factor family. ECF subfamily.</text>
</comment>
<dbReference type="PANTHER" id="PTHR43133:SF62">
    <property type="entry name" value="RNA POLYMERASE SIGMA FACTOR SIGZ"/>
    <property type="match status" value="1"/>
</dbReference>
<evidence type="ECO:0000313" key="8">
    <source>
        <dbReference type="Proteomes" id="UP000249185"/>
    </source>
</evidence>
<keyword evidence="4" id="KW-0804">Transcription</keyword>
<dbReference type="PANTHER" id="PTHR43133">
    <property type="entry name" value="RNA POLYMERASE ECF-TYPE SIGMA FACTO"/>
    <property type="match status" value="1"/>
</dbReference>
<evidence type="ECO:0000256" key="3">
    <source>
        <dbReference type="ARBA" id="ARBA00023082"/>
    </source>
</evidence>
<dbReference type="InterPro" id="IPR036388">
    <property type="entry name" value="WH-like_DNA-bd_sf"/>
</dbReference>
<evidence type="ECO:0000259" key="5">
    <source>
        <dbReference type="Pfam" id="PF04542"/>
    </source>
</evidence>
<dbReference type="GO" id="GO:0006352">
    <property type="term" value="P:DNA-templated transcription initiation"/>
    <property type="evidence" value="ECO:0007669"/>
    <property type="project" value="InterPro"/>
</dbReference>
<dbReference type="GO" id="GO:0016987">
    <property type="term" value="F:sigma factor activity"/>
    <property type="evidence" value="ECO:0007669"/>
    <property type="project" value="UniProtKB-KW"/>
</dbReference>
<dbReference type="NCBIfam" id="TIGR02937">
    <property type="entry name" value="sigma70-ECF"/>
    <property type="match status" value="1"/>
</dbReference>
<dbReference type="AlphaFoldDB" id="A0A2W5N3F9"/>
<dbReference type="InterPro" id="IPR007627">
    <property type="entry name" value="RNA_pol_sigma70_r2"/>
</dbReference>
<dbReference type="InterPro" id="IPR014284">
    <property type="entry name" value="RNA_pol_sigma-70_dom"/>
</dbReference>
<dbReference type="InterPro" id="IPR013324">
    <property type="entry name" value="RNA_pol_sigma_r3/r4-like"/>
</dbReference>
<evidence type="ECO:0000259" key="6">
    <source>
        <dbReference type="Pfam" id="PF08281"/>
    </source>
</evidence>
<feature type="domain" description="RNA polymerase sigma-70 region 2" evidence="5">
    <location>
        <begin position="17"/>
        <end position="82"/>
    </location>
</feature>
<dbReference type="Proteomes" id="UP000249185">
    <property type="component" value="Unassembled WGS sequence"/>
</dbReference>
<feature type="domain" description="RNA polymerase sigma factor 70 region 4 type 2" evidence="6">
    <location>
        <begin position="111"/>
        <end position="162"/>
    </location>
</feature>
<accession>A0A2W5N3F9</accession>
<dbReference type="Gene3D" id="1.10.10.10">
    <property type="entry name" value="Winged helix-like DNA-binding domain superfamily/Winged helix DNA-binding domain"/>
    <property type="match status" value="1"/>
</dbReference>
<dbReference type="InterPro" id="IPR013325">
    <property type="entry name" value="RNA_pol_sigma_r2"/>
</dbReference>
<dbReference type="Gene3D" id="1.10.1740.10">
    <property type="match status" value="1"/>
</dbReference>
<gene>
    <name evidence="7" type="ORF">DI556_16715</name>
</gene>
<dbReference type="Pfam" id="PF08281">
    <property type="entry name" value="Sigma70_r4_2"/>
    <property type="match status" value="1"/>
</dbReference>
<protein>
    <submittedName>
        <fullName evidence="7">RNA polymerase subunit sigma</fullName>
    </submittedName>
</protein>
<comment type="caution">
    <text evidence="7">The sequence shown here is derived from an EMBL/GenBank/DDBJ whole genome shotgun (WGS) entry which is preliminary data.</text>
</comment>
<proteinExistence type="inferred from homology"/>
<dbReference type="GO" id="GO:0003677">
    <property type="term" value="F:DNA binding"/>
    <property type="evidence" value="ECO:0007669"/>
    <property type="project" value="InterPro"/>
</dbReference>
<dbReference type="InterPro" id="IPR039425">
    <property type="entry name" value="RNA_pol_sigma-70-like"/>
</dbReference>
<evidence type="ECO:0000313" key="7">
    <source>
        <dbReference type="EMBL" id="PZQ47624.1"/>
    </source>
</evidence>
<evidence type="ECO:0000256" key="4">
    <source>
        <dbReference type="ARBA" id="ARBA00023163"/>
    </source>
</evidence>
<dbReference type="SUPFAM" id="SSF88659">
    <property type="entry name" value="Sigma3 and sigma4 domains of RNA polymerase sigma factors"/>
    <property type="match status" value="1"/>
</dbReference>
<keyword evidence="2" id="KW-0805">Transcription regulation</keyword>
<dbReference type="EMBL" id="QFPW01000016">
    <property type="protein sequence ID" value="PZQ47624.1"/>
    <property type="molecule type" value="Genomic_DNA"/>
</dbReference>
<dbReference type="CDD" id="cd06171">
    <property type="entry name" value="Sigma70_r4"/>
    <property type="match status" value="1"/>
</dbReference>
<dbReference type="Pfam" id="PF04542">
    <property type="entry name" value="Sigma70_r2"/>
    <property type="match status" value="1"/>
</dbReference>
<sequence length="171" mass="19251">MLAVRDTGDRAAFARLFDFYAPRVKALAMRGGASAAVAEEIAQDVMLRVWRARSQFDPSRAEASGWIYQIARNRRADIARRRPPPVPEEIAARPGPEEAEAALALAEEVSRLRQALRALPAAQREMVEQAYLGEMTHQEISRGTSLPLGTVKSRLRLAIDRLRHELRELRR</sequence>
<dbReference type="SUPFAM" id="SSF88946">
    <property type="entry name" value="Sigma2 domain of RNA polymerase sigma factors"/>
    <property type="match status" value="1"/>
</dbReference>